<feature type="repeat" description="ANK" evidence="1">
    <location>
        <begin position="14"/>
        <end position="41"/>
    </location>
</feature>
<dbReference type="EMBL" id="JBBPBM010000041">
    <property type="protein sequence ID" value="KAK8524554.1"/>
    <property type="molecule type" value="Genomic_DNA"/>
</dbReference>
<dbReference type="InterPro" id="IPR036770">
    <property type="entry name" value="Ankyrin_rpt-contain_sf"/>
</dbReference>
<dbReference type="Pfam" id="PF12796">
    <property type="entry name" value="Ank_2"/>
    <property type="match status" value="1"/>
</dbReference>
<dbReference type="SUPFAM" id="SSF48403">
    <property type="entry name" value="Ankyrin repeat"/>
    <property type="match status" value="1"/>
</dbReference>
<keyword evidence="3" id="KW-1185">Reference proteome</keyword>
<evidence type="ECO:0000313" key="2">
    <source>
        <dbReference type="EMBL" id="KAK8524554.1"/>
    </source>
</evidence>
<dbReference type="Gene3D" id="1.25.40.20">
    <property type="entry name" value="Ankyrin repeat-containing domain"/>
    <property type="match status" value="1"/>
</dbReference>
<keyword evidence="1" id="KW-0040">ANK repeat</keyword>
<evidence type="ECO:0000256" key="1">
    <source>
        <dbReference type="PROSITE-ProRule" id="PRU00023"/>
    </source>
</evidence>
<dbReference type="Pfam" id="PF00023">
    <property type="entry name" value="Ank"/>
    <property type="match status" value="1"/>
</dbReference>
<protein>
    <submittedName>
        <fullName evidence="2">Uncharacterized protein</fullName>
    </submittedName>
</protein>
<accession>A0ABR2CW25</accession>
<dbReference type="PROSITE" id="PS50297">
    <property type="entry name" value="ANK_REP_REGION"/>
    <property type="match status" value="1"/>
</dbReference>
<gene>
    <name evidence="2" type="ORF">V6N12_029419</name>
</gene>
<dbReference type="InterPro" id="IPR002110">
    <property type="entry name" value="Ankyrin_rpt"/>
</dbReference>
<evidence type="ECO:0000313" key="3">
    <source>
        <dbReference type="Proteomes" id="UP001472677"/>
    </source>
</evidence>
<dbReference type="Proteomes" id="UP001472677">
    <property type="component" value="Unassembled WGS sequence"/>
</dbReference>
<dbReference type="PANTHER" id="PTHR24121:SF22">
    <property type="entry name" value="PROTEIN ACCELERATED CELL DEATH 6-LIKE"/>
    <property type="match status" value="1"/>
</dbReference>
<name>A0ABR2CW25_9ROSI</name>
<proteinExistence type="predicted"/>
<organism evidence="2 3">
    <name type="scientific">Hibiscus sabdariffa</name>
    <name type="common">roselle</name>
    <dbReference type="NCBI Taxonomy" id="183260"/>
    <lineage>
        <taxon>Eukaryota</taxon>
        <taxon>Viridiplantae</taxon>
        <taxon>Streptophyta</taxon>
        <taxon>Embryophyta</taxon>
        <taxon>Tracheophyta</taxon>
        <taxon>Spermatophyta</taxon>
        <taxon>Magnoliopsida</taxon>
        <taxon>eudicotyledons</taxon>
        <taxon>Gunneridae</taxon>
        <taxon>Pentapetalae</taxon>
        <taxon>rosids</taxon>
        <taxon>malvids</taxon>
        <taxon>Malvales</taxon>
        <taxon>Malvaceae</taxon>
        <taxon>Malvoideae</taxon>
        <taxon>Hibiscus</taxon>
    </lineage>
</organism>
<dbReference type="PANTHER" id="PTHR24121">
    <property type="entry name" value="NO MECHANORECEPTOR POTENTIAL C, ISOFORM D-RELATED"/>
    <property type="match status" value="1"/>
</dbReference>
<sequence>MDPAKQMVRMKDKEGDTAMHKAARYGHANVVRELLLADPDVLYSVNHGGEAPLYIAARRGYDSLVTMILDSSDSADHQGPCGTTALHAAVMARSERTTWEILRKRKSLVKATDENGQIPLPYAAHLGYLRIVKLLLESDESAAYVIDKEHSLPRNGFQSIRYIRCHCHGLCLVRLSISTM</sequence>
<dbReference type="PROSITE" id="PS50088">
    <property type="entry name" value="ANK_REPEAT"/>
    <property type="match status" value="1"/>
</dbReference>
<dbReference type="SMART" id="SM00248">
    <property type="entry name" value="ANK"/>
    <property type="match status" value="4"/>
</dbReference>
<reference evidence="2 3" key="1">
    <citation type="journal article" date="2024" name="G3 (Bethesda)">
        <title>Genome assembly of Hibiscus sabdariffa L. provides insights into metabolisms of medicinal natural products.</title>
        <authorList>
            <person name="Kim T."/>
        </authorList>
    </citation>
    <scope>NUCLEOTIDE SEQUENCE [LARGE SCALE GENOMIC DNA]</scope>
    <source>
        <strain evidence="2">TK-2024</strain>
        <tissue evidence="2">Old leaves</tissue>
    </source>
</reference>
<comment type="caution">
    <text evidence="2">The sequence shown here is derived from an EMBL/GenBank/DDBJ whole genome shotgun (WGS) entry which is preliminary data.</text>
</comment>